<dbReference type="InterPro" id="IPR041854">
    <property type="entry name" value="BFD-like_2Fe2S-bd_dom_sf"/>
</dbReference>
<accession>A0ABX7FG98</accession>
<keyword evidence="4" id="KW-1185">Reference proteome</keyword>
<gene>
    <name evidence="3" type="ORF">JNE38_16315</name>
</gene>
<evidence type="ECO:0000313" key="4">
    <source>
        <dbReference type="Proteomes" id="UP000596248"/>
    </source>
</evidence>
<dbReference type="Pfam" id="PF04324">
    <property type="entry name" value="Fer2_BFD"/>
    <property type="match status" value="1"/>
</dbReference>
<dbReference type="InterPro" id="IPR051691">
    <property type="entry name" value="Metab_Enz_Cyan_OpOx_G3PDH"/>
</dbReference>
<proteinExistence type="predicted"/>
<name>A0ABX7FG98_BRECH</name>
<sequence length="91" mass="10391">MDRADYLICRCEEVSRHEIDAAIRQGVRTSQEIKMKTRAGMGTCQGRVCRSLLEAFVSEEYSKIVEHPSSLTIHHPVRPIHIGQLVERDQS</sequence>
<dbReference type="RefSeq" id="WP_203254727.1">
    <property type="nucleotide sequence ID" value="NZ_CP069127.1"/>
</dbReference>
<dbReference type="EMBL" id="CP069127">
    <property type="protein sequence ID" value="QRG65209.1"/>
    <property type="molecule type" value="Genomic_DNA"/>
</dbReference>
<keyword evidence="1" id="KW-0560">Oxidoreductase</keyword>
<feature type="domain" description="BFD-like [2Fe-2S]-binding" evidence="2">
    <location>
        <begin position="7"/>
        <end position="55"/>
    </location>
</feature>
<evidence type="ECO:0000256" key="1">
    <source>
        <dbReference type="ARBA" id="ARBA00023002"/>
    </source>
</evidence>
<dbReference type="PANTHER" id="PTHR42949">
    <property type="entry name" value="ANAEROBIC GLYCEROL-3-PHOSPHATE DEHYDROGENASE SUBUNIT B"/>
    <property type="match status" value="1"/>
</dbReference>
<protein>
    <submittedName>
        <fullName evidence="3">(2Fe-2S)-binding protein</fullName>
    </submittedName>
</protein>
<dbReference type="Proteomes" id="UP000596248">
    <property type="component" value="Chromosome"/>
</dbReference>
<reference evidence="3 4" key="1">
    <citation type="submission" date="2021-01" db="EMBL/GenBank/DDBJ databases">
        <title>Identification of strong promoters based on the transcriptome of Brevibacillus choshinensis.</title>
        <authorList>
            <person name="Yao D."/>
            <person name="Zhang K."/>
            <person name="Wu J."/>
        </authorList>
    </citation>
    <scope>NUCLEOTIDE SEQUENCE [LARGE SCALE GENOMIC DNA]</scope>
    <source>
        <strain evidence="3 4">HPD31-SP3</strain>
    </source>
</reference>
<organism evidence="3 4">
    <name type="scientific">Brevibacillus choshinensis</name>
    <dbReference type="NCBI Taxonomy" id="54911"/>
    <lineage>
        <taxon>Bacteria</taxon>
        <taxon>Bacillati</taxon>
        <taxon>Bacillota</taxon>
        <taxon>Bacilli</taxon>
        <taxon>Bacillales</taxon>
        <taxon>Paenibacillaceae</taxon>
        <taxon>Brevibacillus</taxon>
    </lineage>
</organism>
<evidence type="ECO:0000313" key="3">
    <source>
        <dbReference type="EMBL" id="QRG65209.1"/>
    </source>
</evidence>
<evidence type="ECO:0000259" key="2">
    <source>
        <dbReference type="Pfam" id="PF04324"/>
    </source>
</evidence>
<dbReference type="Gene3D" id="1.10.10.1100">
    <property type="entry name" value="BFD-like [2Fe-2S]-binding domain"/>
    <property type="match status" value="1"/>
</dbReference>
<dbReference type="CDD" id="cd19946">
    <property type="entry name" value="GlpA-like_Fer2_BFD-like"/>
    <property type="match status" value="1"/>
</dbReference>
<dbReference type="PANTHER" id="PTHR42949:SF3">
    <property type="entry name" value="ANAEROBIC GLYCEROL-3-PHOSPHATE DEHYDROGENASE SUBUNIT B"/>
    <property type="match status" value="1"/>
</dbReference>
<dbReference type="InterPro" id="IPR007419">
    <property type="entry name" value="BFD-like_2Fe2S-bd_dom"/>
</dbReference>